<accession>A0AAN7VYR8</accession>
<dbReference type="Pfam" id="PF24883">
    <property type="entry name" value="NPHP3_N"/>
    <property type="match status" value="1"/>
</dbReference>
<keyword evidence="1" id="KW-0677">Repeat</keyword>
<evidence type="ECO:0000256" key="1">
    <source>
        <dbReference type="ARBA" id="ARBA00022737"/>
    </source>
</evidence>
<dbReference type="SUPFAM" id="SSF52540">
    <property type="entry name" value="P-loop containing nucleoside triphosphate hydrolases"/>
    <property type="match status" value="1"/>
</dbReference>
<dbReference type="InterPro" id="IPR056125">
    <property type="entry name" value="DUF7708"/>
</dbReference>
<dbReference type="InterPro" id="IPR027417">
    <property type="entry name" value="P-loop_NTPase"/>
</dbReference>
<sequence>MANNGGPGLFEQILRDFRDGLTAEEDTDFAATTLNELKLTVTAIQEKQRRKHNMQNMTRLMGFLEAMENYGKTLDVFVNVNNFVAFMWVASSFAEAFNALLDAYQRIAEQLPMLAQFQSLFGDDLRMRDPLATMYHDIFAFHRRALRYFKGTVWKQLFQATWKQFNTSFGSLLEQMRQHKALVETQASLLEFEEAKQARLRDRLHYKASEDRDLVWRKQFVINWLSAADPSVYQQMGRAARHGNPNSGTWLLKRDLYRVWSNVTSSSAQLLWVNGIPGAGKTVLASLVLDELEKVNGARVLYFYLRQGDEERESFLAMARTFLHQVTRLDNDLLVYLFDQATRTGETSLRSTTLAEQLLDTCLRAVGKVYMVIDGLDECSGDQQRQIAHWAKRFVDKSAQDPEPSRCLFLSQADAVTLPLLSMLPTLVVKPADNASDIYSYCTAFSQKLGMKFCLRPDETQRIALQTADRASGMSAPAFEHGLTTLN</sequence>
<protein>
    <recommendedName>
        <fullName evidence="6">NACHT domain-containing protein</fullName>
    </recommendedName>
</protein>
<organism evidence="4 5">
    <name type="scientific">Elasticomyces elasticus</name>
    <dbReference type="NCBI Taxonomy" id="574655"/>
    <lineage>
        <taxon>Eukaryota</taxon>
        <taxon>Fungi</taxon>
        <taxon>Dikarya</taxon>
        <taxon>Ascomycota</taxon>
        <taxon>Pezizomycotina</taxon>
        <taxon>Dothideomycetes</taxon>
        <taxon>Dothideomycetidae</taxon>
        <taxon>Mycosphaerellales</taxon>
        <taxon>Teratosphaeriaceae</taxon>
        <taxon>Elasticomyces</taxon>
    </lineage>
</organism>
<feature type="domain" description="DUF7708" evidence="2">
    <location>
        <begin position="62"/>
        <end position="191"/>
    </location>
</feature>
<dbReference type="PANTHER" id="PTHR10039">
    <property type="entry name" value="AMELOGENIN"/>
    <property type="match status" value="1"/>
</dbReference>
<dbReference type="Gene3D" id="3.40.50.300">
    <property type="entry name" value="P-loop containing nucleotide triphosphate hydrolases"/>
    <property type="match status" value="1"/>
</dbReference>
<evidence type="ECO:0000313" key="5">
    <source>
        <dbReference type="Proteomes" id="UP001310594"/>
    </source>
</evidence>
<gene>
    <name evidence="4" type="ORF">LTR97_011575</name>
</gene>
<dbReference type="PANTHER" id="PTHR10039:SF14">
    <property type="entry name" value="NACHT DOMAIN-CONTAINING PROTEIN"/>
    <property type="match status" value="1"/>
</dbReference>
<dbReference type="Pfam" id="PF24809">
    <property type="entry name" value="DUF7708"/>
    <property type="match status" value="1"/>
</dbReference>
<feature type="domain" description="Nephrocystin 3-like N-terminal" evidence="3">
    <location>
        <begin position="247"/>
        <end position="399"/>
    </location>
</feature>
<reference evidence="4" key="1">
    <citation type="submission" date="2023-08" db="EMBL/GenBank/DDBJ databases">
        <title>Black Yeasts Isolated from many extreme environments.</title>
        <authorList>
            <person name="Coleine C."/>
            <person name="Stajich J.E."/>
            <person name="Selbmann L."/>
        </authorList>
    </citation>
    <scope>NUCLEOTIDE SEQUENCE</scope>
    <source>
        <strain evidence="4">CCFEE 5810</strain>
    </source>
</reference>
<comment type="caution">
    <text evidence="4">The sequence shown here is derived from an EMBL/GenBank/DDBJ whole genome shotgun (WGS) entry which is preliminary data.</text>
</comment>
<dbReference type="Proteomes" id="UP001310594">
    <property type="component" value="Unassembled WGS sequence"/>
</dbReference>
<dbReference type="InterPro" id="IPR056884">
    <property type="entry name" value="NPHP3-like_N"/>
</dbReference>
<evidence type="ECO:0000259" key="3">
    <source>
        <dbReference type="Pfam" id="PF24883"/>
    </source>
</evidence>
<dbReference type="AlphaFoldDB" id="A0AAN7VYR8"/>
<evidence type="ECO:0000259" key="2">
    <source>
        <dbReference type="Pfam" id="PF24809"/>
    </source>
</evidence>
<dbReference type="EMBL" id="JAVRQU010000021">
    <property type="protein sequence ID" value="KAK5691581.1"/>
    <property type="molecule type" value="Genomic_DNA"/>
</dbReference>
<evidence type="ECO:0008006" key="6">
    <source>
        <dbReference type="Google" id="ProtNLM"/>
    </source>
</evidence>
<proteinExistence type="predicted"/>
<evidence type="ECO:0000313" key="4">
    <source>
        <dbReference type="EMBL" id="KAK5691581.1"/>
    </source>
</evidence>
<name>A0AAN7VYR8_9PEZI</name>